<name>A0A3G1A459_9CREN</name>
<reference evidence="3" key="1">
    <citation type="book" date="2010" name="EXTREMOPHILES" publisher="0:0-0">
        <title>Complete genome sequences of ten hyperthermophilic archaea reveal their metabolic capabilities and possible ecological roles.</title>
        <editorList>
            <person name="?"/>
        </editorList>
        <authorList>
            <person name="Ravin N.V."/>
            <person name="Mardanov A.V."/>
            <person name="Bonch-Osmolovskaya E.A."/>
            <person name="Skryabin K.G."/>
        </authorList>
    </citation>
    <scope>NUCLEOTIDE SEQUENCE [LARGE SCALE GENOMIC DNA]</scope>
    <source>
        <strain evidence="3">1505</strain>
    </source>
</reference>
<protein>
    <submittedName>
        <fullName evidence="2">Uncharacterized protein</fullName>
    </submittedName>
</protein>
<evidence type="ECO:0000313" key="3">
    <source>
        <dbReference type="Proteomes" id="UP000266720"/>
    </source>
</evidence>
<proteinExistence type="predicted"/>
<feature type="transmembrane region" description="Helical" evidence="1">
    <location>
        <begin position="6"/>
        <end position="25"/>
    </location>
</feature>
<dbReference type="AlphaFoldDB" id="A0A3G1A459"/>
<sequence>MTVDEALFTFLEFLLLAGVVSYIYASQHLEKDSLSATISQLPNGSCIVVMSDKTITVTQANVSGKLLYICKNNNNILAWEKT</sequence>
<gene>
    <name evidence="2" type="ORF">TCARB_0011</name>
</gene>
<keyword evidence="1" id="KW-0812">Transmembrane</keyword>
<evidence type="ECO:0000256" key="1">
    <source>
        <dbReference type="SAM" id="Phobius"/>
    </source>
</evidence>
<accession>A0A3G1A459</accession>
<dbReference type="KEGG" id="tcb:TCARB_0011"/>
<evidence type="ECO:0000313" key="2">
    <source>
        <dbReference type="EMBL" id="AJB41089.1"/>
    </source>
</evidence>
<dbReference type="RefSeq" id="WP_052886359.1">
    <property type="nucleotide sequence ID" value="NZ_CP007493.1"/>
</dbReference>
<organism evidence="2 3">
    <name type="scientific">Thermofilum adornatum 1505</name>
    <dbReference type="NCBI Taxonomy" id="697581"/>
    <lineage>
        <taxon>Archaea</taxon>
        <taxon>Thermoproteota</taxon>
        <taxon>Thermoprotei</taxon>
        <taxon>Thermofilales</taxon>
        <taxon>Thermofilaceae</taxon>
        <taxon>Thermofilum</taxon>
    </lineage>
</organism>
<keyword evidence="1" id="KW-0472">Membrane</keyword>
<dbReference type="STRING" id="697581.TCARB_0011"/>
<keyword evidence="1" id="KW-1133">Transmembrane helix</keyword>
<dbReference type="EMBL" id="CP007493">
    <property type="protein sequence ID" value="AJB41089.1"/>
    <property type="molecule type" value="Genomic_DNA"/>
</dbReference>
<dbReference type="GeneID" id="25405483"/>
<dbReference type="Proteomes" id="UP000266720">
    <property type="component" value="Chromosome"/>
</dbReference>